<organism evidence="1 2">
    <name type="scientific">Gordonia phage Chelms</name>
    <dbReference type="NCBI Taxonomy" id="2588132"/>
    <lineage>
        <taxon>Viruses</taxon>
        <taxon>Duplodnaviria</taxon>
        <taxon>Heunggongvirae</taxon>
        <taxon>Uroviricota</taxon>
        <taxon>Caudoviricetes</taxon>
        <taxon>Montyvirus</taxon>
        <taxon>Montyvirus chelms</taxon>
    </lineage>
</organism>
<proteinExistence type="predicted"/>
<accession>A0A4Y6EJV0</accession>
<protein>
    <submittedName>
        <fullName evidence="1">Uncharacterized protein</fullName>
    </submittedName>
</protein>
<gene>
    <name evidence="1" type="primary">81</name>
    <name evidence="1" type="ORF">SEA_CHELMS_81</name>
</gene>
<name>A0A4Y6EJV0_9CAUD</name>
<dbReference type="Proteomes" id="UP000315166">
    <property type="component" value="Segment"/>
</dbReference>
<dbReference type="RefSeq" id="YP_009846096.1">
    <property type="nucleotide sequence ID" value="NC_048768.1"/>
</dbReference>
<sequence length="99" mass="11081">MHNHFVQFELWQSTRLGQPSLGTKERESSDYVFVSLDKTVMVQSAGDGSSALIRMIDGSDVRVNMKARDVVAVLTAAMRRITPQCFIAADYIDSLDRDL</sequence>
<dbReference type="GeneID" id="55616462"/>
<evidence type="ECO:0000313" key="2">
    <source>
        <dbReference type="Proteomes" id="UP000315166"/>
    </source>
</evidence>
<keyword evidence="2" id="KW-1185">Reference proteome</keyword>
<reference evidence="1 2" key="1">
    <citation type="submission" date="2019-04" db="EMBL/GenBank/DDBJ databases">
        <authorList>
            <person name="Ahlbrecht B.C."/>
            <person name="Almail A."/>
            <person name="Blakestad S.M."/>
            <person name="Calhoun C.D."/>
            <person name="Chesley E."/>
            <person name="Craven C.R."/>
            <person name="Hoagland S.Z."/>
            <person name="Jost S.L."/>
            <person name="Manz Z.R."/>
            <person name="Pena P.B."/>
            <person name="Pfenning K.J."/>
            <person name="Postl L.C."/>
            <person name="Ramsey E.P."/>
            <person name="Roberts C.A."/>
            <person name="Sevcik K.M."/>
            <person name="Whitman F.C."/>
            <person name="Chia C.P."/>
            <person name="McKinney A.L."/>
            <person name="Tolsma S."/>
            <person name="Ward R.E."/>
            <person name="Garlena R.A."/>
            <person name="Russell D.A."/>
            <person name="Pope W.H."/>
            <person name="Jacobs-Sera D."/>
            <person name="Hatfull G.F."/>
        </authorList>
    </citation>
    <scope>NUCLEOTIDE SEQUENCE [LARGE SCALE GENOMIC DNA]</scope>
</reference>
<dbReference type="EMBL" id="MK801733">
    <property type="protein sequence ID" value="QDF18295.1"/>
    <property type="molecule type" value="Genomic_DNA"/>
</dbReference>
<dbReference type="KEGG" id="vg:55616462"/>
<evidence type="ECO:0000313" key="1">
    <source>
        <dbReference type="EMBL" id="QDF18295.1"/>
    </source>
</evidence>